<accession>A0A4D7DVQ4</accession>
<dbReference type="KEGG" id="alf:CFBP5473_24875"/>
<dbReference type="STRING" id="1367849.GCA_000518585_03891"/>
<name>A0A4D7DVQ4_9HYPH</name>
<evidence type="ECO:0000313" key="7">
    <source>
        <dbReference type="EMBL" id="QYA10182.1"/>
    </source>
</evidence>
<geneLocation type="plasmid" evidence="8">
    <name>pticfbp5473</name>
</geneLocation>
<geneLocation type="plasmid" evidence="6">
    <name>pTiCFBP5473</name>
</geneLocation>
<dbReference type="InterPro" id="IPR017871">
    <property type="entry name" value="ABC_transporter-like_CS"/>
</dbReference>
<sequence>MSYYTSSTPQTNTKPAIRIERLAKDYSSSSGNTVRALEPVDLDIVRESFVAIVGRSGCGKSTLLRMLAGLENPSSGRLHWEHDAGVESVRYVFQSYGESLLPWLSVGANVEFGLRHAFRGTASDNNIGQKPADRTALITSYLSEVGLPGTAALYPSELSGGMQQRLAIARALASGPDILLLDEPFSAIDALSRSNMQDLLLRIWQERRITIVFVTHDIDEALYLADRVIVMKEGGKGIVRDIDVSLPRPREQVATRELPEFLRLRRETLQLILEGVQ</sequence>
<organism evidence="6 8">
    <name type="scientific">Agrobacterium larrymoorei</name>
    <dbReference type="NCBI Taxonomy" id="160699"/>
    <lineage>
        <taxon>Bacteria</taxon>
        <taxon>Pseudomonadati</taxon>
        <taxon>Pseudomonadota</taxon>
        <taxon>Alphaproteobacteria</taxon>
        <taxon>Hyphomicrobiales</taxon>
        <taxon>Rhizobiaceae</taxon>
        <taxon>Rhizobium/Agrobacterium group</taxon>
        <taxon>Agrobacterium</taxon>
    </lineage>
</organism>
<geneLocation type="plasmid" evidence="7 9">
    <name>pTiAF3.44</name>
</geneLocation>
<reference evidence="7 9" key="2">
    <citation type="submission" date="2021-03" db="EMBL/GenBank/DDBJ databases">
        <title>Rapid diversification of plasmids in a genus of pathogenic and nitrogen fixing bacteria.</title>
        <authorList>
            <person name="Weisberg A.J."/>
            <person name="Miller M."/>
            <person name="Ream W."/>
            <person name="Grunwald N.J."/>
            <person name="Chang J.H."/>
        </authorList>
    </citation>
    <scope>NUCLEOTIDE SEQUENCE [LARGE SCALE GENOMIC DNA]</scope>
    <source>
        <strain evidence="7 9">AF3.44</strain>
        <plasmid evidence="7 9">pTiAF3.44</plasmid>
    </source>
</reference>
<reference evidence="6 8" key="1">
    <citation type="submission" date="2019-04" db="EMBL/GenBank/DDBJ databases">
        <title>Complete genome sequence of Agrobacterium larrymoorei CFBP5473.</title>
        <authorList>
            <person name="Haryono M."/>
            <person name="Chou L."/>
            <person name="Lin Y.-C."/>
            <person name="Lai E.-M."/>
            <person name="Kuo C.-H."/>
        </authorList>
    </citation>
    <scope>NUCLEOTIDE SEQUENCE [LARGE SCALE GENOMIC DNA]</scope>
    <source>
        <strain evidence="6 8">CFBP5473</strain>
        <plasmid evidence="8">pticfbp5473</plasmid>
        <plasmid evidence="6">pTiCFBP5473</plasmid>
    </source>
</reference>
<dbReference type="InterPro" id="IPR003439">
    <property type="entry name" value="ABC_transporter-like_ATP-bd"/>
</dbReference>
<dbReference type="AlphaFoldDB" id="A0A4D7DVQ4"/>
<keyword evidence="9" id="KW-1185">Reference proteome</keyword>
<dbReference type="Gene3D" id="3.40.50.300">
    <property type="entry name" value="P-loop containing nucleotide triphosphate hydrolases"/>
    <property type="match status" value="1"/>
</dbReference>
<evidence type="ECO:0000256" key="3">
    <source>
        <dbReference type="ARBA" id="ARBA00022741"/>
    </source>
</evidence>
<dbReference type="GO" id="GO:0005524">
    <property type="term" value="F:ATP binding"/>
    <property type="evidence" value="ECO:0007669"/>
    <property type="project" value="UniProtKB-KW"/>
</dbReference>
<dbReference type="GO" id="GO:0016887">
    <property type="term" value="F:ATP hydrolysis activity"/>
    <property type="evidence" value="ECO:0007669"/>
    <property type="project" value="InterPro"/>
</dbReference>
<keyword evidence="2" id="KW-0813">Transport</keyword>
<dbReference type="SMART" id="SM00382">
    <property type="entry name" value="AAA"/>
    <property type="match status" value="1"/>
</dbReference>
<evidence type="ECO:0000313" key="6">
    <source>
        <dbReference type="EMBL" id="QCJ01172.1"/>
    </source>
</evidence>
<feature type="domain" description="ABC transporter" evidence="5">
    <location>
        <begin position="17"/>
        <end position="258"/>
    </location>
</feature>
<dbReference type="CDD" id="cd03293">
    <property type="entry name" value="ABC_NrtD_SsuB_transporters"/>
    <property type="match status" value="1"/>
</dbReference>
<dbReference type="EMBL" id="CP039694">
    <property type="protein sequence ID" value="QCJ01172.1"/>
    <property type="molecule type" value="Genomic_DNA"/>
</dbReference>
<evidence type="ECO:0000256" key="2">
    <source>
        <dbReference type="ARBA" id="ARBA00022448"/>
    </source>
</evidence>
<evidence type="ECO:0000256" key="1">
    <source>
        <dbReference type="ARBA" id="ARBA00005417"/>
    </source>
</evidence>
<keyword evidence="3" id="KW-0547">Nucleotide-binding</keyword>
<dbReference type="PANTHER" id="PTHR42788">
    <property type="entry name" value="TAURINE IMPORT ATP-BINDING PROTEIN-RELATED"/>
    <property type="match status" value="1"/>
</dbReference>
<protein>
    <submittedName>
        <fullName evidence="6">ABC transporter ATP-binding protein</fullName>
    </submittedName>
</protein>
<dbReference type="PROSITE" id="PS50893">
    <property type="entry name" value="ABC_TRANSPORTER_2"/>
    <property type="match status" value="1"/>
</dbReference>
<dbReference type="InterPro" id="IPR003593">
    <property type="entry name" value="AAA+_ATPase"/>
</dbReference>
<evidence type="ECO:0000313" key="8">
    <source>
        <dbReference type="Proteomes" id="UP000298545"/>
    </source>
</evidence>
<dbReference type="RefSeq" id="WP_027676459.1">
    <property type="nucleotide sequence ID" value="NZ_CP039694.1"/>
</dbReference>
<proteinExistence type="inferred from homology"/>
<evidence type="ECO:0000256" key="4">
    <source>
        <dbReference type="ARBA" id="ARBA00022840"/>
    </source>
</evidence>
<dbReference type="PANTHER" id="PTHR42788:SF13">
    <property type="entry name" value="ALIPHATIC SULFONATES IMPORT ATP-BINDING PROTEIN SSUB"/>
    <property type="match status" value="1"/>
</dbReference>
<dbReference type="PROSITE" id="PS00211">
    <property type="entry name" value="ABC_TRANSPORTER_1"/>
    <property type="match status" value="1"/>
</dbReference>
<dbReference type="Proteomes" id="UP000826513">
    <property type="component" value="Plasmid pTiAF3.44"/>
</dbReference>
<gene>
    <name evidence="6" type="ORF">CFBP5473_24875</name>
    <name evidence="7" type="ORF">J5285_23525</name>
</gene>
<evidence type="ECO:0000259" key="5">
    <source>
        <dbReference type="PROSITE" id="PS50893"/>
    </source>
</evidence>
<dbReference type="Proteomes" id="UP000298545">
    <property type="component" value="Plasmid pTiCFBP5473"/>
</dbReference>
<dbReference type="OrthoDB" id="9797536at2"/>
<keyword evidence="6" id="KW-0614">Plasmid</keyword>
<dbReference type="InterPro" id="IPR027417">
    <property type="entry name" value="P-loop_NTPase"/>
</dbReference>
<dbReference type="EMBL" id="CP072169">
    <property type="protein sequence ID" value="QYA10182.1"/>
    <property type="molecule type" value="Genomic_DNA"/>
</dbReference>
<dbReference type="Pfam" id="PF00005">
    <property type="entry name" value="ABC_tran"/>
    <property type="match status" value="1"/>
</dbReference>
<evidence type="ECO:0000313" key="9">
    <source>
        <dbReference type="Proteomes" id="UP000826513"/>
    </source>
</evidence>
<dbReference type="SUPFAM" id="SSF52540">
    <property type="entry name" value="P-loop containing nucleoside triphosphate hydrolases"/>
    <property type="match status" value="1"/>
</dbReference>
<comment type="similarity">
    <text evidence="1">Belongs to the ABC transporter superfamily.</text>
</comment>
<keyword evidence="4 6" id="KW-0067">ATP-binding</keyword>
<dbReference type="InterPro" id="IPR050166">
    <property type="entry name" value="ABC_transporter_ATP-bind"/>
</dbReference>